<accession>A0A2Y9BKR7</accession>
<keyword evidence="1" id="KW-0472">Membrane</keyword>
<keyword evidence="1" id="KW-0812">Transmembrane</keyword>
<name>A0A2Y9BKR7_9FIRM</name>
<dbReference type="OrthoDB" id="86868at2"/>
<evidence type="ECO:0000313" key="2">
    <source>
        <dbReference type="EMBL" id="PWJ19424.1"/>
    </source>
</evidence>
<protein>
    <submittedName>
        <fullName evidence="2">Uncharacterized protein DUF5058</fullName>
    </submittedName>
</protein>
<proteinExistence type="predicted"/>
<dbReference type="AlphaFoldDB" id="A0A2Y9BKR7"/>
<reference evidence="2 3" key="1">
    <citation type="submission" date="2018-05" db="EMBL/GenBank/DDBJ databases">
        <title>The Hungate 1000. A catalogue of reference genomes from the rumen microbiome.</title>
        <authorList>
            <person name="Kelly W."/>
        </authorList>
    </citation>
    <scope>NUCLEOTIDE SEQUENCE [LARGE SCALE GENOMIC DNA]</scope>
    <source>
        <strain evidence="2 3">NLAE-zl-C242</strain>
    </source>
</reference>
<dbReference type="Pfam" id="PF16481">
    <property type="entry name" value="DUF5058"/>
    <property type="match status" value="1"/>
</dbReference>
<dbReference type="EMBL" id="QGDL01000023">
    <property type="protein sequence ID" value="PWJ19424.1"/>
    <property type="molecule type" value="Genomic_DNA"/>
</dbReference>
<feature type="transmembrane region" description="Helical" evidence="1">
    <location>
        <begin position="58"/>
        <end position="79"/>
    </location>
</feature>
<keyword evidence="3" id="KW-1185">Reference proteome</keyword>
<evidence type="ECO:0000256" key="1">
    <source>
        <dbReference type="SAM" id="Phobius"/>
    </source>
</evidence>
<dbReference type="InterPro" id="IPR032479">
    <property type="entry name" value="DUF5058"/>
</dbReference>
<gene>
    <name evidence="2" type="ORF">A8806_12313</name>
</gene>
<organism evidence="2 3">
    <name type="scientific">Faecalicatena orotica</name>
    <dbReference type="NCBI Taxonomy" id="1544"/>
    <lineage>
        <taxon>Bacteria</taxon>
        <taxon>Bacillati</taxon>
        <taxon>Bacillota</taxon>
        <taxon>Clostridia</taxon>
        <taxon>Lachnospirales</taxon>
        <taxon>Lachnospiraceae</taxon>
        <taxon>Faecalicatena</taxon>
    </lineage>
</organism>
<dbReference type="Proteomes" id="UP000245845">
    <property type="component" value="Unassembled WGS sequence"/>
</dbReference>
<sequence>MGDSYSFISNSGWMAVLCGIVIIFVMIQSALFLRAAWRRSGEIGIDKADRKKIIKSSAVFSIVPSLPILISYVILMPALGRFFPWLRLSVIGSATYETMSANMAVTAAGYDSLSSGNFTPDTYVMIMWAVTLGIMLSSLAVLILKKYDKKMQSLSSKNMAFTTMMTSIMFLGMMATFSAPYIVDYKNVTAIVTIIVSAGSMFLLEKASKKWKPLKEFSFAISMVAGMASACIVTNVMGGI</sequence>
<feature type="transmembrane region" description="Helical" evidence="1">
    <location>
        <begin position="188"/>
        <end position="205"/>
    </location>
</feature>
<feature type="transmembrane region" description="Helical" evidence="1">
    <location>
        <begin position="217"/>
        <end position="237"/>
    </location>
</feature>
<feature type="transmembrane region" description="Helical" evidence="1">
    <location>
        <begin position="164"/>
        <end position="182"/>
    </location>
</feature>
<evidence type="ECO:0000313" key="3">
    <source>
        <dbReference type="Proteomes" id="UP000245845"/>
    </source>
</evidence>
<feature type="transmembrane region" description="Helical" evidence="1">
    <location>
        <begin position="12"/>
        <end position="37"/>
    </location>
</feature>
<dbReference type="RefSeq" id="WP_109733861.1">
    <property type="nucleotide sequence ID" value="NZ_BAAACK010000005.1"/>
</dbReference>
<feature type="transmembrane region" description="Helical" evidence="1">
    <location>
        <begin position="123"/>
        <end position="144"/>
    </location>
</feature>
<comment type="caution">
    <text evidence="2">The sequence shown here is derived from an EMBL/GenBank/DDBJ whole genome shotgun (WGS) entry which is preliminary data.</text>
</comment>
<keyword evidence="1" id="KW-1133">Transmembrane helix</keyword>